<dbReference type="Gene3D" id="3.30.379.10">
    <property type="entry name" value="Chitobiase/beta-hexosaminidase domain 2-like"/>
    <property type="match status" value="1"/>
</dbReference>
<name>A2FJJ5_TRIV3</name>
<protein>
    <submittedName>
        <fullName evidence="4">Uncharacterized protein</fullName>
    </submittedName>
</protein>
<evidence type="ECO:0000256" key="2">
    <source>
        <dbReference type="SAM" id="MobiDB-lite"/>
    </source>
</evidence>
<dbReference type="InParanoid" id="A2FJJ5"/>
<accession>A2FJJ5</accession>
<dbReference type="GO" id="GO:0016787">
    <property type="term" value="F:hydrolase activity"/>
    <property type="evidence" value="ECO:0007669"/>
    <property type="project" value="UniProtKB-KW"/>
</dbReference>
<dbReference type="Pfam" id="PF16126">
    <property type="entry name" value="DUF4838"/>
    <property type="match status" value="1"/>
</dbReference>
<dbReference type="eggNOG" id="ENOG502STPH">
    <property type="taxonomic scope" value="Eukaryota"/>
</dbReference>
<keyword evidence="3" id="KW-0472">Membrane</keyword>
<dbReference type="VEuPathDB" id="TrichDB:TVAGG3_0328260"/>
<evidence type="ECO:0000313" key="5">
    <source>
        <dbReference type="Proteomes" id="UP000001542"/>
    </source>
</evidence>
<dbReference type="KEGG" id="tva:4752670"/>
<feature type="transmembrane region" description="Helical" evidence="3">
    <location>
        <begin position="1016"/>
        <end position="1040"/>
    </location>
</feature>
<dbReference type="Proteomes" id="UP000001542">
    <property type="component" value="Unassembled WGS sequence"/>
</dbReference>
<dbReference type="InterPro" id="IPR032287">
    <property type="entry name" value="DUF4838"/>
</dbReference>
<dbReference type="PANTHER" id="PTHR47406">
    <property type="entry name" value="COAGULATION FACTOR 5/8 TYPE, C-TERMINAL"/>
    <property type="match status" value="1"/>
</dbReference>
<keyword evidence="1" id="KW-0378">Hydrolase</keyword>
<dbReference type="AlphaFoldDB" id="A2FJJ5"/>
<evidence type="ECO:0000313" key="4">
    <source>
        <dbReference type="EMBL" id="EAX94927.1"/>
    </source>
</evidence>
<proteinExistence type="predicted"/>
<dbReference type="EMBL" id="DS113831">
    <property type="protein sequence ID" value="EAX94927.1"/>
    <property type="molecule type" value="Genomic_DNA"/>
</dbReference>
<dbReference type="InterPro" id="IPR029018">
    <property type="entry name" value="Hex-like_dom2"/>
</dbReference>
<dbReference type="PANTHER" id="PTHR47406:SF2">
    <property type="entry name" value="ALPHA GLUCURONIDASE N-TERMINAL DOMAIN-CONTAINING PROTEIN"/>
    <property type="match status" value="1"/>
</dbReference>
<gene>
    <name evidence="4" type="ORF">TVAG_250930</name>
</gene>
<reference evidence="4" key="2">
    <citation type="journal article" date="2007" name="Science">
        <title>Draft genome sequence of the sexually transmitted pathogen Trichomonas vaginalis.</title>
        <authorList>
            <person name="Carlton J.M."/>
            <person name="Hirt R.P."/>
            <person name="Silva J.C."/>
            <person name="Delcher A.L."/>
            <person name="Schatz M."/>
            <person name="Zhao Q."/>
            <person name="Wortman J.R."/>
            <person name="Bidwell S.L."/>
            <person name="Alsmark U.C.M."/>
            <person name="Besteiro S."/>
            <person name="Sicheritz-Ponten T."/>
            <person name="Noel C.J."/>
            <person name="Dacks J.B."/>
            <person name="Foster P.G."/>
            <person name="Simillion C."/>
            <person name="Van de Peer Y."/>
            <person name="Miranda-Saavedra D."/>
            <person name="Barton G.J."/>
            <person name="Westrop G.D."/>
            <person name="Mueller S."/>
            <person name="Dessi D."/>
            <person name="Fiori P.L."/>
            <person name="Ren Q."/>
            <person name="Paulsen I."/>
            <person name="Zhang H."/>
            <person name="Bastida-Corcuera F.D."/>
            <person name="Simoes-Barbosa A."/>
            <person name="Brown M.T."/>
            <person name="Hayes R.D."/>
            <person name="Mukherjee M."/>
            <person name="Okumura C.Y."/>
            <person name="Schneider R."/>
            <person name="Smith A.J."/>
            <person name="Vanacova S."/>
            <person name="Villalvazo M."/>
            <person name="Haas B.J."/>
            <person name="Pertea M."/>
            <person name="Feldblyum T.V."/>
            <person name="Utterback T.R."/>
            <person name="Shu C.L."/>
            <person name="Osoegawa K."/>
            <person name="de Jong P.J."/>
            <person name="Hrdy I."/>
            <person name="Horvathova L."/>
            <person name="Zubacova Z."/>
            <person name="Dolezal P."/>
            <person name="Malik S.B."/>
            <person name="Logsdon J.M. Jr."/>
            <person name="Henze K."/>
            <person name="Gupta A."/>
            <person name="Wang C.C."/>
            <person name="Dunne R.L."/>
            <person name="Upcroft J.A."/>
            <person name="Upcroft P."/>
            <person name="White O."/>
            <person name="Salzberg S.L."/>
            <person name="Tang P."/>
            <person name="Chiu C.-H."/>
            <person name="Lee Y.-S."/>
            <person name="Embley T.M."/>
            <person name="Coombs G.H."/>
            <person name="Mottram J.C."/>
            <person name="Tachezy J."/>
            <person name="Fraser-Liggett C.M."/>
            <person name="Johnson P.J."/>
        </authorList>
    </citation>
    <scope>NUCLEOTIDE SEQUENCE [LARGE SCALE GENOMIC DNA]</scope>
    <source>
        <strain evidence="4">G3</strain>
    </source>
</reference>
<reference evidence="4" key="1">
    <citation type="submission" date="2006-10" db="EMBL/GenBank/DDBJ databases">
        <authorList>
            <person name="Amadeo P."/>
            <person name="Zhao Q."/>
            <person name="Wortman J."/>
            <person name="Fraser-Liggett C."/>
            <person name="Carlton J."/>
        </authorList>
    </citation>
    <scope>NUCLEOTIDE SEQUENCE</scope>
    <source>
        <strain evidence="4">G3</strain>
    </source>
</reference>
<sequence length="1065" mass="122397">MIAQELRDEIEKLTGAKLEVITDASSETKNLILIGPTKLSPQPSSNFADPEIDFFEIRFSNGNLAIVGNRRGISSGTYELLEKFGGVRYYASWMYVYPKPGILKVPEDVNIISSSSFIHREFYNTDFEQNIYYCARSRMNTPNCRARIHGGPTTEYYGSESFKMLMTSDEYPKSKYPERFALLADGRRSDAAPCLSHPLTFQIFMKRIEADLNNGEVYLIDVSQFDTGDHCLCKDCMDRMKKYGDRYSGVNLEFINKIATALEKTHPKVLIRTFAWDFTRKAPKNIKAHKNVIIRFAAIDIDYGHPIESPINNDYFTDIKEWQEVADKFYVWDYTTNFNHIMGFHPNYHVIAPNIKTYAKYNFTGFYSEDSNWFHVLNNTHYNRYHNDMEEYRGYMTTKLLWNPNANPDYIEDEFLYGFYGPSAAPYVKQILNETKSLMMNDYANNWMGTYHAEIPNFIPEEYADHMKRIWDMAIKASEDDKDIDPRFNFNAKMGQLASLYVQYIRNSQRTKTPTLVNGKVMIEGNDKLVNAVRTILGRCPGPYVRNETSQGVCAMTYRIRWELELRYLLNQYAYGVDADIIKNSDITAVSAGQSVNGGKIISLKKKNMEFLNPEEGIYFHYFTETKYIYNQVLLLDYKLQSKTSTSTTYKLTEDNVATTTKTYTATSTGLNIDINYARMSAGAEMRPLFMITLNFSDPTFIGYKIGNKEWKSHQLMNNMEFDHCGGTLDKADKVIIMDPATKKGVEIKCPNYFESVVIHMNRTSKKIRVSIVGDYVTPSNTYNVNHRFVVTPYETITGAPTFQKAADTTTHDSKVRYGYAKGDKFIFPDFMMNYLNQGLRRSVSDPQSPTGTSARFDQGVGKMILFYVARDNPYYILSQANYTTSMLCKCVEPNPSNPLAGYYGYVRDIEIDYTLVYQYAKDYTDNAYKEVPLKNPTPIYSDTHFIISNKFGGCKYLHLSQVTMTVVDPPKDYVPREWPEEHLEKMQPPNITEYNQTDDKDDQTDGDQDPKSKKWVPAVIVVAVLVVIAIIAVAVFFVVKKKKNESNEGSDPAERNELDMNIMV</sequence>
<keyword evidence="3" id="KW-1133">Transmembrane helix</keyword>
<evidence type="ECO:0000256" key="1">
    <source>
        <dbReference type="ARBA" id="ARBA00022801"/>
    </source>
</evidence>
<keyword evidence="3" id="KW-0812">Transmembrane</keyword>
<organism evidence="4 5">
    <name type="scientific">Trichomonas vaginalis (strain ATCC PRA-98 / G3)</name>
    <dbReference type="NCBI Taxonomy" id="412133"/>
    <lineage>
        <taxon>Eukaryota</taxon>
        <taxon>Metamonada</taxon>
        <taxon>Parabasalia</taxon>
        <taxon>Trichomonadida</taxon>
        <taxon>Trichomonadidae</taxon>
        <taxon>Trichomonas</taxon>
    </lineage>
</organism>
<dbReference type="RefSeq" id="XP_001307857.1">
    <property type="nucleotide sequence ID" value="XM_001307856.1"/>
</dbReference>
<feature type="region of interest" description="Disordered" evidence="2">
    <location>
        <begin position="1046"/>
        <end position="1065"/>
    </location>
</feature>
<dbReference type="VEuPathDB" id="TrichDB:TVAG_250930"/>
<keyword evidence="5" id="KW-1185">Reference proteome</keyword>
<evidence type="ECO:0000256" key="3">
    <source>
        <dbReference type="SAM" id="Phobius"/>
    </source>
</evidence>
<feature type="region of interest" description="Disordered" evidence="2">
    <location>
        <begin position="980"/>
        <end position="1012"/>
    </location>
</feature>